<keyword evidence="4" id="KW-0472">Membrane</keyword>
<name>A0A2P9AL26_9HYPH</name>
<dbReference type="InterPro" id="IPR002818">
    <property type="entry name" value="DJ-1/PfpI"/>
</dbReference>
<evidence type="ECO:0000256" key="3">
    <source>
        <dbReference type="ARBA" id="ARBA00023163"/>
    </source>
</evidence>
<evidence type="ECO:0000313" key="6">
    <source>
        <dbReference type="EMBL" id="SJM31844.1"/>
    </source>
</evidence>
<sequence>MFYSSPRHRRARSVRLKVGFILARSFTLTAFAMFIDTLRLASDKSDRSGRINADWEVLSNTRHLVTSSCGVQVSPTSLFLDPMEFDYIVVVGGRLTDDQAVDNETLRYLRDAAFKGARLIGICTGTFILAEAGLMETHETCVSWLHHVDFRERFPDLQVRADRIYNLDATRGSCAGGSSTADLAAELVRRHIGNAAERNALEVLQIDKVRNAEWVQPRRPLTIETHDPRLRAAMILMEQNIENTLSVSRLAAASGISRRQLERLFFKEVNSSPAFVYRRVRLERAKQLLRKSDTPLIEVAIGSGFENASHFARVFRRAYGQSPSAWRRSELTSPSVERGALQNTYSLGADAVE</sequence>
<dbReference type="Proteomes" id="UP000245698">
    <property type="component" value="Unassembled WGS sequence"/>
</dbReference>
<keyword evidence="4" id="KW-0812">Transmembrane</keyword>
<dbReference type="Gene3D" id="3.40.50.880">
    <property type="match status" value="1"/>
</dbReference>
<reference evidence="7" key="1">
    <citation type="submission" date="2016-12" db="EMBL/GenBank/DDBJ databases">
        <authorList>
            <person name="Brunel B."/>
        </authorList>
    </citation>
    <scope>NUCLEOTIDE SEQUENCE [LARGE SCALE GENOMIC DNA]</scope>
</reference>
<dbReference type="CDD" id="cd03136">
    <property type="entry name" value="GATase1_AraC_ArgR_like"/>
    <property type="match status" value="1"/>
</dbReference>
<dbReference type="SUPFAM" id="SSF52317">
    <property type="entry name" value="Class I glutamine amidotransferase-like"/>
    <property type="match status" value="1"/>
</dbReference>
<keyword evidence="1" id="KW-0805">Transcription regulation</keyword>
<dbReference type="PROSITE" id="PS00041">
    <property type="entry name" value="HTH_ARAC_FAMILY_1"/>
    <property type="match status" value="1"/>
</dbReference>
<gene>
    <name evidence="6" type="ORF">BQ8482_220015</name>
</gene>
<dbReference type="EMBL" id="FUIG01000029">
    <property type="protein sequence ID" value="SJM31844.1"/>
    <property type="molecule type" value="Genomic_DNA"/>
</dbReference>
<dbReference type="InterPro" id="IPR018060">
    <property type="entry name" value="HTH_AraC"/>
</dbReference>
<dbReference type="InterPro" id="IPR029062">
    <property type="entry name" value="Class_I_gatase-like"/>
</dbReference>
<evidence type="ECO:0000256" key="4">
    <source>
        <dbReference type="SAM" id="Phobius"/>
    </source>
</evidence>
<evidence type="ECO:0000259" key="5">
    <source>
        <dbReference type="PROSITE" id="PS01124"/>
    </source>
</evidence>
<dbReference type="InterPro" id="IPR018062">
    <property type="entry name" value="HTH_AraC-typ_CS"/>
</dbReference>
<dbReference type="AlphaFoldDB" id="A0A2P9AL26"/>
<accession>A0A2P9AL26</accession>
<dbReference type="PANTHER" id="PTHR43130:SF3">
    <property type="entry name" value="HTH-TYPE TRANSCRIPTIONAL REGULATOR RV1931C"/>
    <property type="match status" value="1"/>
</dbReference>
<dbReference type="InterPro" id="IPR020449">
    <property type="entry name" value="Tscrpt_reg_AraC-type_HTH"/>
</dbReference>
<keyword evidence="4" id="KW-1133">Transmembrane helix</keyword>
<dbReference type="Pfam" id="PF12833">
    <property type="entry name" value="HTH_18"/>
    <property type="match status" value="1"/>
</dbReference>
<proteinExistence type="predicted"/>
<keyword evidence="2" id="KW-0238">DNA-binding</keyword>
<evidence type="ECO:0000313" key="7">
    <source>
        <dbReference type="Proteomes" id="UP000245698"/>
    </source>
</evidence>
<dbReference type="PANTHER" id="PTHR43130">
    <property type="entry name" value="ARAC-FAMILY TRANSCRIPTIONAL REGULATOR"/>
    <property type="match status" value="1"/>
</dbReference>
<dbReference type="GO" id="GO:0003700">
    <property type="term" value="F:DNA-binding transcription factor activity"/>
    <property type="evidence" value="ECO:0007669"/>
    <property type="project" value="InterPro"/>
</dbReference>
<dbReference type="PROSITE" id="PS01124">
    <property type="entry name" value="HTH_ARAC_FAMILY_2"/>
    <property type="match status" value="1"/>
</dbReference>
<feature type="transmembrane region" description="Helical" evidence="4">
    <location>
        <begin position="21"/>
        <end position="41"/>
    </location>
</feature>
<dbReference type="InterPro" id="IPR052158">
    <property type="entry name" value="INH-QAR"/>
</dbReference>
<organism evidence="6 7">
    <name type="scientific">Mesorhizobium delmotii</name>
    <dbReference type="NCBI Taxonomy" id="1631247"/>
    <lineage>
        <taxon>Bacteria</taxon>
        <taxon>Pseudomonadati</taxon>
        <taxon>Pseudomonadota</taxon>
        <taxon>Alphaproteobacteria</taxon>
        <taxon>Hyphomicrobiales</taxon>
        <taxon>Phyllobacteriaceae</taxon>
        <taxon>Mesorhizobium</taxon>
    </lineage>
</organism>
<dbReference type="SMART" id="SM00342">
    <property type="entry name" value="HTH_ARAC"/>
    <property type="match status" value="1"/>
</dbReference>
<dbReference type="GO" id="GO:0043565">
    <property type="term" value="F:sequence-specific DNA binding"/>
    <property type="evidence" value="ECO:0007669"/>
    <property type="project" value="InterPro"/>
</dbReference>
<protein>
    <submittedName>
        <fullName evidence="6">Transcriptional regulator AraC family protein</fullName>
    </submittedName>
</protein>
<dbReference type="Gene3D" id="1.10.10.60">
    <property type="entry name" value="Homeodomain-like"/>
    <property type="match status" value="1"/>
</dbReference>
<dbReference type="SUPFAM" id="SSF46689">
    <property type="entry name" value="Homeodomain-like"/>
    <property type="match status" value="2"/>
</dbReference>
<evidence type="ECO:0000256" key="2">
    <source>
        <dbReference type="ARBA" id="ARBA00023125"/>
    </source>
</evidence>
<keyword evidence="7" id="KW-1185">Reference proteome</keyword>
<evidence type="ECO:0000256" key="1">
    <source>
        <dbReference type="ARBA" id="ARBA00023015"/>
    </source>
</evidence>
<dbReference type="PRINTS" id="PR00032">
    <property type="entry name" value="HTHARAC"/>
</dbReference>
<keyword evidence="3" id="KW-0804">Transcription</keyword>
<dbReference type="InterPro" id="IPR009057">
    <property type="entry name" value="Homeodomain-like_sf"/>
</dbReference>
<dbReference type="Pfam" id="PF01965">
    <property type="entry name" value="DJ-1_PfpI"/>
    <property type="match status" value="1"/>
</dbReference>
<feature type="domain" description="HTH araC/xylS-type" evidence="5">
    <location>
        <begin position="231"/>
        <end position="329"/>
    </location>
</feature>